<dbReference type="GO" id="GO:0032024">
    <property type="term" value="P:positive regulation of insulin secretion"/>
    <property type="evidence" value="ECO:0007669"/>
    <property type="project" value="TreeGrafter"/>
</dbReference>
<dbReference type="Proteomes" id="UP000593571">
    <property type="component" value="Unassembled WGS sequence"/>
</dbReference>
<dbReference type="AlphaFoldDB" id="A0A7J8GUX8"/>
<keyword evidence="3" id="KW-1185">Reference proteome</keyword>
<reference evidence="2 3" key="1">
    <citation type="journal article" date="2020" name="Nature">
        <title>Six reference-quality genomes reveal evolution of bat adaptations.</title>
        <authorList>
            <person name="Jebb D."/>
            <person name="Huang Z."/>
            <person name="Pippel M."/>
            <person name="Hughes G.M."/>
            <person name="Lavrichenko K."/>
            <person name="Devanna P."/>
            <person name="Winkler S."/>
            <person name="Jermiin L.S."/>
            <person name="Skirmuntt E.C."/>
            <person name="Katzourakis A."/>
            <person name="Burkitt-Gray L."/>
            <person name="Ray D.A."/>
            <person name="Sullivan K.A.M."/>
            <person name="Roscito J.G."/>
            <person name="Kirilenko B.M."/>
            <person name="Davalos L.M."/>
            <person name="Corthals A.P."/>
            <person name="Power M.L."/>
            <person name="Jones G."/>
            <person name="Ransome R.D."/>
            <person name="Dechmann D.K.N."/>
            <person name="Locatelli A.G."/>
            <person name="Puechmaille S.J."/>
            <person name="Fedrigo O."/>
            <person name="Jarvis E.D."/>
            <person name="Hiller M."/>
            <person name="Vernes S.C."/>
            <person name="Myers E.W."/>
            <person name="Teeling E.C."/>
        </authorList>
    </citation>
    <scope>NUCLEOTIDE SEQUENCE [LARGE SCALE GENOMIC DNA]</scope>
    <source>
        <strain evidence="2">MRouAeg1</strain>
        <tissue evidence="2">Muscle</tissue>
    </source>
</reference>
<evidence type="ECO:0000313" key="3">
    <source>
        <dbReference type="Proteomes" id="UP000593571"/>
    </source>
</evidence>
<dbReference type="SUPFAM" id="SSF56801">
    <property type="entry name" value="Acetyl-CoA synthetase-like"/>
    <property type="match status" value="1"/>
</dbReference>
<protein>
    <submittedName>
        <fullName evidence="2">Acetoacetyl-CoA synthetase</fullName>
    </submittedName>
</protein>
<feature type="signal peptide" evidence="1">
    <location>
        <begin position="1"/>
        <end position="21"/>
    </location>
</feature>
<dbReference type="GO" id="GO:0030729">
    <property type="term" value="F:acetoacetate-CoA ligase activity"/>
    <property type="evidence" value="ECO:0007669"/>
    <property type="project" value="TreeGrafter"/>
</dbReference>
<evidence type="ECO:0000256" key="1">
    <source>
        <dbReference type="SAM" id="SignalP"/>
    </source>
</evidence>
<proteinExistence type="predicted"/>
<keyword evidence="1" id="KW-0732">Signal</keyword>
<organism evidence="2 3">
    <name type="scientific">Rousettus aegyptiacus</name>
    <name type="common">Egyptian fruit bat</name>
    <name type="synonym">Pteropus aegyptiacus</name>
    <dbReference type="NCBI Taxonomy" id="9407"/>
    <lineage>
        <taxon>Eukaryota</taxon>
        <taxon>Metazoa</taxon>
        <taxon>Chordata</taxon>
        <taxon>Craniata</taxon>
        <taxon>Vertebrata</taxon>
        <taxon>Euteleostomi</taxon>
        <taxon>Mammalia</taxon>
        <taxon>Eutheria</taxon>
        <taxon>Laurasiatheria</taxon>
        <taxon>Chiroptera</taxon>
        <taxon>Yinpterochiroptera</taxon>
        <taxon>Pteropodoidea</taxon>
        <taxon>Pteropodidae</taxon>
        <taxon>Rousettinae</taxon>
        <taxon>Rousettus</taxon>
    </lineage>
</organism>
<dbReference type="PANTHER" id="PTHR42921:SF1">
    <property type="entry name" value="ACETOACETYL-COA SYNTHETASE"/>
    <property type="match status" value="1"/>
</dbReference>
<comment type="caution">
    <text evidence="2">The sequence shown here is derived from an EMBL/GenBank/DDBJ whole genome shotgun (WGS) entry which is preliminary data.</text>
</comment>
<gene>
    <name evidence="2" type="ORF">HJG63_000011</name>
</gene>
<accession>A0A7J8GUX8</accession>
<evidence type="ECO:0000313" key="2">
    <source>
        <dbReference type="EMBL" id="KAF6463631.1"/>
    </source>
</evidence>
<feature type="chain" id="PRO_5029693233" evidence="1">
    <location>
        <begin position="22"/>
        <end position="50"/>
    </location>
</feature>
<dbReference type="EMBL" id="JACASE010000005">
    <property type="protein sequence ID" value="KAF6463631.1"/>
    <property type="molecule type" value="Genomic_DNA"/>
</dbReference>
<dbReference type="PANTHER" id="PTHR42921">
    <property type="entry name" value="ACETOACETYL-COA SYNTHETASE"/>
    <property type="match status" value="1"/>
</dbReference>
<name>A0A7J8GUX8_ROUAE</name>
<sequence>MMWNWVVSTLAIGAAVVLYDGSPLKPTPTVLWDLVDRLGTPSTARRWKWP</sequence>